<sequence>MHYRKHILVIAICFLVALPSSAQDQVSAQIIKERDSLLLNLNKQLEDNAIKLKSLQGEFSDLNPNRTSQRLGSLDSIISKQENRITLLENSRKIQLKLNGQLAFTELMSIHRDIKPSNLLLSSQEFFSKIAAINNPTNYSAYQSWFKEYQDWYERKKGKDNWLDLINNSLTVLNKPASNVPLYGSLYQTFSTGITSAIEIVGGASRDLRDKTPAMLNVLNTASQFSQQQSIIDNEWRSINDELNKLENEYNRLLEEQATYYGLNMVMVKQYQNATLDSERETLKNNFRRAINTKIGAMEKEHNKEWLTEVERFMVKTQSLRQRFGMLTLRMKSNIAKYNELIVQFSKNELLPEEFRSKIKELQSSIDQVNANFNAVFNPSKYIEDSAVMYITQ</sequence>
<evidence type="ECO:0000256" key="1">
    <source>
        <dbReference type="SAM" id="SignalP"/>
    </source>
</evidence>
<comment type="caution">
    <text evidence="2">The sequence shown here is derived from an EMBL/GenBank/DDBJ whole genome shotgun (WGS) entry which is preliminary data.</text>
</comment>
<dbReference type="RefSeq" id="WP_128758222.1">
    <property type="nucleotide sequence ID" value="NZ_QOVM01000005.1"/>
</dbReference>
<feature type="signal peptide" evidence="1">
    <location>
        <begin position="1"/>
        <end position="22"/>
    </location>
</feature>
<protein>
    <submittedName>
        <fullName evidence="2">Uncharacterized protein</fullName>
    </submittedName>
</protein>
<dbReference type="AlphaFoldDB" id="A0A4Q0P4S7"/>
<accession>A0A4Q0P4S7</accession>
<evidence type="ECO:0000313" key="2">
    <source>
        <dbReference type="EMBL" id="RXG21607.1"/>
    </source>
</evidence>
<feature type="chain" id="PRO_5020862968" evidence="1">
    <location>
        <begin position="23"/>
        <end position="393"/>
    </location>
</feature>
<organism evidence="2 3">
    <name type="scientific">Leeuwenhoekiella aequorea</name>
    <dbReference type="NCBI Taxonomy" id="283736"/>
    <lineage>
        <taxon>Bacteria</taxon>
        <taxon>Pseudomonadati</taxon>
        <taxon>Bacteroidota</taxon>
        <taxon>Flavobacteriia</taxon>
        <taxon>Flavobacteriales</taxon>
        <taxon>Flavobacteriaceae</taxon>
        <taxon>Leeuwenhoekiella</taxon>
    </lineage>
</organism>
<gene>
    <name evidence="2" type="ORF">DSM00_2456</name>
</gene>
<reference evidence="2 3" key="1">
    <citation type="submission" date="2018-07" db="EMBL/GenBank/DDBJ databases">
        <title>Leeuwenhoekiella genomics.</title>
        <authorList>
            <person name="Tahon G."/>
            <person name="Willems A."/>
        </authorList>
    </citation>
    <scope>NUCLEOTIDE SEQUENCE [LARGE SCALE GENOMIC DNA]</scope>
    <source>
        <strain evidence="2 3">LMG 22550</strain>
    </source>
</reference>
<proteinExistence type="predicted"/>
<evidence type="ECO:0000313" key="3">
    <source>
        <dbReference type="Proteomes" id="UP000289238"/>
    </source>
</evidence>
<dbReference type="EMBL" id="QOVM01000005">
    <property type="protein sequence ID" value="RXG21607.1"/>
    <property type="molecule type" value="Genomic_DNA"/>
</dbReference>
<dbReference type="Proteomes" id="UP000289238">
    <property type="component" value="Unassembled WGS sequence"/>
</dbReference>
<dbReference type="OrthoDB" id="816769at2"/>
<keyword evidence="3" id="KW-1185">Reference proteome</keyword>
<name>A0A4Q0P4S7_9FLAO</name>
<keyword evidence="1" id="KW-0732">Signal</keyword>